<protein>
    <submittedName>
        <fullName evidence="1">Uncharacterized protein</fullName>
    </submittedName>
</protein>
<proteinExistence type="predicted"/>
<dbReference type="AlphaFoldDB" id="A0A1I9YTZ5"/>
<geneLocation type="plasmid" evidence="1">
    <name>pl1WSM5005</name>
</geneLocation>
<evidence type="ECO:0000313" key="1">
    <source>
        <dbReference type="EMBL" id="APA89683.1"/>
    </source>
</evidence>
<dbReference type="EMBL" id="CP017563">
    <property type="protein sequence ID" value="APA89683.1"/>
    <property type="molecule type" value="Genomic_DNA"/>
</dbReference>
<organism evidence="1">
    <name type="scientific">Paraburkholderia sprentiae WSM5005</name>
    <dbReference type="NCBI Taxonomy" id="754502"/>
    <lineage>
        <taxon>Bacteria</taxon>
        <taxon>Pseudomonadati</taxon>
        <taxon>Pseudomonadota</taxon>
        <taxon>Betaproteobacteria</taxon>
        <taxon>Burkholderiales</taxon>
        <taxon>Burkholderiaceae</taxon>
        <taxon>Paraburkholderia</taxon>
    </lineage>
</organism>
<reference evidence="1" key="1">
    <citation type="submission" date="2016-09" db="EMBL/GenBank/DDBJ databases">
        <title>The Complete Genome of Burkholderia sprentiae wsm5005.</title>
        <authorList>
            <person name="De Meyer S."/>
            <person name="Wang P."/>
            <person name="Terpolilli J."/>
        </authorList>
    </citation>
    <scope>NUCLEOTIDE SEQUENCE [LARGE SCALE GENOMIC DNA]</scope>
    <source>
        <strain evidence="1">WSM5005</strain>
        <plasmid evidence="1">pl1WSM5005</plasmid>
    </source>
</reference>
<gene>
    <name evidence="1" type="ORF">BJG93_29845</name>
</gene>
<sequence>MQRFLPARDGRIHGITKRADPTGEYAIANGGAGPRETHGDVSIASAEIHVVRIRDQLDSQVGELGEQRRQGGNKYAIDKHRHGGHSYAATHGGIHALDDLAQASKLCLDYSRAFDHHFTGFSRAHLTVRRALKEFRVQSRLDGTQPPRDRRRIGVQASPGCGVGTVAGDRQNVLKIVPVEGRHFCSLDRRFSTLKRQ</sequence>
<accession>A0A1I9YTZ5</accession>
<name>A0A1I9YTZ5_9BURK</name>
<keyword evidence="1" id="KW-0614">Plasmid</keyword>